<evidence type="ECO:0000313" key="1">
    <source>
        <dbReference type="EMBL" id="KAF2871677.1"/>
    </source>
</evidence>
<dbReference type="EMBL" id="JAADJZ010000011">
    <property type="protein sequence ID" value="KAF2871677.1"/>
    <property type="molecule type" value="Genomic_DNA"/>
</dbReference>
<protein>
    <submittedName>
        <fullName evidence="1">Uncharacterized protein</fullName>
    </submittedName>
</protein>
<proteinExistence type="predicted"/>
<dbReference type="AlphaFoldDB" id="A0A7C8I5Z7"/>
<keyword evidence="2" id="KW-1185">Reference proteome</keyword>
<name>A0A7C8I5Z7_9PLEO</name>
<evidence type="ECO:0000313" key="2">
    <source>
        <dbReference type="Proteomes" id="UP000481861"/>
    </source>
</evidence>
<comment type="caution">
    <text evidence="1">The sequence shown here is derived from an EMBL/GenBank/DDBJ whole genome shotgun (WGS) entry which is preliminary data.</text>
</comment>
<dbReference type="Proteomes" id="UP000481861">
    <property type="component" value="Unassembled WGS sequence"/>
</dbReference>
<reference evidence="1 2" key="1">
    <citation type="submission" date="2020-01" db="EMBL/GenBank/DDBJ databases">
        <authorList>
            <consortium name="DOE Joint Genome Institute"/>
            <person name="Haridas S."/>
            <person name="Albert R."/>
            <person name="Binder M."/>
            <person name="Bloem J."/>
            <person name="Labutti K."/>
            <person name="Salamov A."/>
            <person name="Andreopoulos B."/>
            <person name="Baker S.E."/>
            <person name="Barry K."/>
            <person name="Bills G."/>
            <person name="Bluhm B.H."/>
            <person name="Cannon C."/>
            <person name="Castanera R."/>
            <person name="Culley D.E."/>
            <person name="Daum C."/>
            <person name="Ezra D."/>
            <person name="Gonzalez J.B."/>
            <person name="Henrissat B."/>
            <person name="Kuo A."/>
            <person name="Liang C."/>
            <person name="Lipzen A."/>
            <person name="Lutzoni F."/>
            <person name="Magnuson J."/>
            <person name="Mondo S."/>
            <person name="Nolan M."/>
            <person name="Ohm R."/>
            <person name="Pangilinan J."/>
            <person name="Park H.-J.H."/>
            <person name="Ramirez L."/>
            <person name="Alfaro M."/>
            <person name="Sun H."/>
            <person name="Tritt A."/>
            <person name="Yoshinaga Y."/>
            <person name="Zwiers L.-H.L."/>
            <person name="Turgeon B.G."/>
            <person name="Goodwin S.B."/>
            <person name="Spatafora J.W."/>
            <person name="Crous P.W."/>
            <person name="Grigoriev I.V."/>
        </authorList>
    </citation>
    <scope>NUCLEOTIDE SEQUENCE [LARGE SCALE GENOMIC DNA]</scope>
    <source>
        <strain evidence="1 2">CBS 611.86</strain>
    </source>
</reference>
<accession>A0A7C8I5Z7</accession>
<gene>
    <name evidence="1" type="ORF">BDV95DRAFT_636857</name>
</gene>
<sequence length="306" mass="35416">MGIRIPSVLSRVFAPQEEVPQKPFRFLDLSGELRNRVYYYVATMRLDPVPTRFQALLRGDKSQSARYAALTLVNRQIRHEYRLIQRRNVALKINWAHLDRFLTTFYSTDAEQHSPPQRLYIMIDINLCEPLWWRKLRTRPPHRILSVDVLPLLKMRMYARDAGANMPCHIEARIQRYHRWCGGTLTPTFASEPAFTELWRCSDNAQFDALLRRDAFLKIEISRSSGADPAAAPRMDIHMKTGGSSARPRQPHSFAQLGLPGLDAELFGLICKFQRKGGLPLCLWSDEEHQNRDVAFSIANFLLDRL</sequence>
<organism evidence="1 2">
    <name type="scientific">Massariosphaeria phaeospora</name>
    <dbReference type="NCBI Taxonomy" id="100035"/>
    <lineage>
        <taxon>Eukaryota</taxon>
        <taxon>Fungi</taxon>
        <taxon>Dikarya</taxon>
        <taxon>Ascomycota</taxon>
        <taxon>Pezizomycotina</taxon>
        <taxon>Dothideomycetes</taxon>
        <taxon>Pleosporomycetidae</taxon>
        <taxon>Pleosporales</taxon>
        <taxon>Pleosporales incertae sedis</taxon>
        <taxon>Massariosphaeria</taxon>
    </lineage>
</organism>
<dbReference type="OrthoDB" id="3650679at2759"/>